<dbReference type="Proteomes" id="UP000824782">
    <property type="component" value="Unassembled WGS sequence"/>
</dbReference>
<feature type="transmembrane region" description="Helical" evidence="1">
    <location>
        <begin position="68"/>
        <end position="86"/>
    </location>
</feature>
<name>A0AAV6Z506_ENGPU</name>
<keyword evidence="1" id="KW-0812">Transmembrane</keyword>
<organism evidence="2 3">
    <name type="scientific">Engystomops pustulosus</name>
    <name type="common">Tungara frog</name>
    <name type="synonym">Physalaemus pustulosus</name>
    <dbReference type="NCBI Taxonomy" id="76066"/>
    <lineage>
        <taxon>Eukaryota</taxon>
        <taxon>Metazoa</taxon>
        <taxon>Chordata</taxon>
        <taxon>Craniata</taxon>
        <taxon>Vertebrata</taxon>
        <taxon>Euteleostomi</taxon>
        <taxon>Amphibia</taxon>
        <taxon>Batrachia</taxon>
        <taxon>Anura</taxon>
        <taxon>Neobatrachia</taxon>
        <taxon>Hyloidea</taxon>
        <taxon>Leptodactylidae</taxon>
        <taxon>Leiuperinae</taxon>
        <taxon>Engystomops</taxon>
    </lineage>
</organism>
<evidence type="ECO:0000313" key="3">
    <source>
        <dbReference type="Proteomes" id="UP000824782"/>
    </source>
</evidence>
<dbReference type="AlphaFoldDB" id="A0AAV6Z506"/>
<comment type="caution">
    <text evidence="2">The sequence shown here is derived from an EMBL/GenBank/DDBJ whole genome shotgun (WGS) entry which is preliminary data.</text>
</comment>
<keyword evidence="1" id="KW-1133">Transmembrane helix</keyword>
<evidence type="ECO:0000313" key="2">
    <source>
        <dbReference type="EMBL" id="KAG8541373.1"/>
    </source>
</evidence>
<keyword evidence="1" id="KW-0472">Membrane</keyword>
<sequence length="105" mass="11336">MDIAGQIGRCEEGMNVPSFSSHVLPIYVTDRHCSHSPIKVYGVSPLYTPNLRPAHFYGAPGDSTGCSMGIGALILVIAMALTFFIFTGHQQTSWGDNLHLQDSSP</sequence>
<proteinExistence type="predicted"/>
<gene>
    <name evidence="2" type="ORF">GDO81_029169</name>
</gene>
<accession>A0AAV6Z506</accession>
<keyword evidence="3" id="KW-1185">Reference proteome</keyword>
<reference evidence="2" key="1">
    <citation type="thesis" date="2020" institute="ProQuest LLC" country="789 East Eisenhower Parkway, Ann Arbor, MI, USA">
        <title>Comparative Genomics and Chromosome Evolution.</title>
        <authorList>
            <person name="Mudd A.B."/>
        </authorList>
    </citation>
    <scope>NUCLEOTIDE SEQUENCE</scope>
    <source>
        <strain evidence="2">237g6f4</strain>
        <tissue evidence="2">Blood</tissue>
    </source>
</reference>
<protein>
    <submittedName>
        <fullName evidence="2">Uncharacterized protein</fullName>
    </submittedName>
</protein>
<evidence type="ECO:0000256" key="1">
    <source>
        <dbReference type="SAM" id="Phobius"/>
    </source>
</evidence>
<dbReference type="EMBL" id="WNYA01007733">
    <property type="protein sequence ID" value="KAG8541373.1"/>
    <property type="molecule type" value="Genomic_DNA"/>
</dbReference>